<dbReference type="InterPro" id="IPR013766">
    <property type="entry name" value="Thioredoxin_domain"/>
</dbReference>
<dbReference type="PANTHER" id="PTHR45663">
    <property type="entry name" value="GEO12009P1"/>
    <property type="match status" value="1"/>
</dbReference>
<dbReference type="NCBIfam" id="TIGR01068">
    <property type="entry name" value="thioredoxin"/>
    <property type="match status" value="1"/>
</dbReference>
<proteinExistence type="inferred from homology"/>
<accession>A0ABR8Z134</accession>
<keyword evidence="3" id="KW-0249">Electron transport</keyword>
<evidence type="ECO:0000256" key="4">
    <source>
        <dbReference type="ARBA" id="ARBA00023157"/>
    </source>
</evidence>
<evidence type="ECO:0000259" key="8">
    <source>
        <dbReference type="PROSITE" id="PS51352"/>
    </source>
</evidence>
<evidence type="ECO:0000313" key="10">
    <source>
        <dbReference type="Proteomes" id="UP000661894"/>
    </source>
</evidence>
<dbReference type="Gene3D" id="3.40.30.10">
    <property type="entry name" value="Glutaredoxin"/>
    <property type="match status" value="1"/>
</dbReference>
<keyword evidence="5" id="KW-0676">Redox-active center</keyword>
<feature type="domain" description="Thioredoxin" evidence="8">
    <location>
        <begin position="1"/>
        <end position="105"/>
    </location>
</feature>
<dbReference type="PIRSF" id="PIRSF000077">
    <property type="entry name" value="Thioredoxin"/>
    <property type="match status" value="1"/>
</dbReference>
<evidence type="ECO:0000256" key="1">
    <source>
        <dbReference type="ARBA" id="ARBA00008987"/>
    </source>
</evidence>
<dbReference type="EMBL" id="JACSPO010000002">
    <property type="protein sequence ID" value="MBD8062015.1"/>
    <property type="molecule type" value="Genomic_DNA"/>
</dbReference>
<dbReference type="InterPro" id="IPR036249">
    <property type="entry name" value="Thioredoxin-like_sf"/>
</dbReference>
<dbReference type="SUPFAM" id="SSF52833">
    <property type="entry name" value="Thioredoxin-like"/>
    <property type="match status" value="1"/>
</dbReference>
<dbReference type="PROSITE" id="PS51352">
    <property type="entry name" value="THIOREDOXIN_2"/>
    <property type="match status" value="1"/>
</dbReference>
<evidence type="ECO:0000256" key="2">
    <source>
        <dbReference type="ARBA" id="ARBA00022448"/>
    </source>
</evidence>
<comment type="similarity">
    <text evidence="1 7">Belongs to the thioredoxin family.</text>
</comment>
<gene>
    <name evidence="9" type="primary">trxA</name>
    <name evidence="9" type="ORF">H9624_06740</name>
</gene>
<reference evidence="9 10" key="1">
    <citation type="submission" date="2020-08" db="EMBL/GenBank/DDBJ databases">
        <title>A Genomic Blueprint of the Chicken Gut Microbiome.</title>
        <authorList>
            <person name="Gilroy R."/>
            <person name="Ravi A."/>
            <person name="Getino M."/>
            <person name="Pursley I."/>
            <person name="Horton D.L."/>
            <person name="Alikhan N.-F."/>
            <person name="Baker D."/>
            <person name="Gharbi K."/>
            <person name="Hall N."/>
            <person name="Watson M."/>
            <person name="Adriaenssens E.M."/>
            <person name="Foster-Nyarko E."/>
            <person name="Jarju S."/>
            <person name="Secka A."/>
            <person name="Antonio M."/>
            <person name="Oren A."/>
            <person name="Chaudhuri R."/>
            <person name="La Ragione R.M."/>
            <person name="Hildebrand F."/>
            <person name="Pallen M.J."/>
        </authorList>
    </citation>
    <scope>NUCLEOTIDE SEQUENCE [LARGE SCALE GENOMIC DNA]</scope>
    <source>
        <strain evidence="9 10">Sa1BUA1</strain>
    </source>
</reference>
<evidence type="ECO:0000256" key="5">
    <source>
        <dbReference type="ARBA" id="ARBA00023284"/>
    </source>
</evidence>
<organism evidence="9 10">
    <name type="scientific">Oceanitalea stevensii</name>
    <dbReference type="NCBI Taxonomy" id="2763072"/>
    <lineage>
        <taxon>Bacteria</taxon>
        <taxon>Bacillati</taxon>
        <taxon>Actinomycetota</taxon>
        <taxon>Actinomycetes</taxon>
        <taxon>Micrococcales</taxon>
        <taxon>Bogoriellaceae</taxon>
        <taxon>Georgenia</taxon>
    </lineage>
</organism>
<dbReference type="Proteomes" id="UP000661894">
    <property type="component" value="Unassembled WGS sequence"/>
</dbReference>
<dbReference type="CDD" id="cd02947">
    <property type="entry name" value="TRX_family"/>
    <property type="match status" value="1"/>
</dbReference>
<dbReference type="PANTHER" id="PTHR45663:SF11">
    <property type="entry name" value="GEO12009P1"/>
    <property type="match status" value="1"/>
</dbReference>
<dbReference type="Pfam" id="PF00085">
    <property type="entry name" value="Thioredoxin"/>
    <property type="match status" value="1"/>
</dbReference>
<evidence type="ECO:0000256" key="7">
    <source>
        <dbReference type="PIRNR" id="PIRNR000077"/>
    </source>
</evidence>
<evidence type="ECO:0000256" key="6">
    <source>
        <dbReference type="NCBIfam" id="TIGR01068"/>
    </source>
</evidence>
<keyword evidence="2" id="KW-0813">Transport</keyword>
<dbReference type="PRINTS" id="PR00421">
    <property type="entry name" value="THIOREDOXIN"/>
</dbReference>
<sequence length="105" mass="11219">MAQVTDDTFATEVLGASGPVLVDFWASWCQPCLKLAPVLSELAVEYGDRLRVVALDVDENPDTMQAYGIVSLPTMILFRDGEPVSSMVGARPKPALAAQLATLVP</sequence>
<keyword evidence="4" id="KW-1015">Disulfide bond</keyword>
<comment type="caution">
    <text evidence="9">The sequence shown here is derived from an EMBL/GenBank/DDBJ whole genome shotgun (WGS) entry which is preliminary data.</text>
</comment>
<evidence type="ECO:0000313" key="9">
    <source>
        <dbReference type="EMBL" id="MBD8062015.1"/>
    </source>
</evidence>
<keyword evidence="10" id="KW-1185">Reference proteome</keyword>
<name>A0ABR8Z134_9MICO</name>
<dbReference type="InterPro" id="IPR005746">
    <property type="entry name" value="Thioredoxin"/>
</dbReference>
<protein>
    <recommendedName>
        <fullName evidence="6 7">Thioredoxin</fullName>
    </recommendedName>
</protein>
<evidence type="ECO:0000256" key="3">
    <source>
        <dbReference type="ARBA" id="ARBA00022982"/>
    </source>
</evidence>